<dbReference type="Proteomes" id="UP000319663">
    <property type="component" value="Unassembled WGS sequence"/>
</dbReference>
<accession>A0A507R099</accession>
<proteinExistence type="predicted"/>
<keyword evidence="2" id="KW-1185">Reference proteome</keyword>
<comment type="caution">
    <text evidence="1">The sequence shown here is derived from an EMBL/GenBank/DDBJ whole genome shotgun (WGS) entry which is preliminary data.</text>
</comment>
<reference evidence="1 2" key="1">
    <citation type="submission" date="2019-06" db="EMBL/GenBank/DDBJ databases">
        <title>Wine fermentation using esterase from Monascus purpureus.</title>
        <authorList>
            <person name="Geng C."/>
            <person name="Zhang Y."/>
        </authorList>
    </citation>
    <scope>NUCLEOTIDE SEQUENCE [LARGE SCALE GENOMIC DNA]</scope>
    <source>
        <strain evidence="1">HQ1</strain>
    </source>
</reference>
<organism evidence="1 2">
    <name type="scientific">Monascus purpureus</name>
    <name type="common">Red mold</name>
    <name type="synonym">Monascus anka</name>
    <dbReference type="NCBI Taxonomy" id="5098"/>
    <lineage>
        <taxon>Eukaryota</taxon>
        <taxon>Fungi</taxon>
        <taxon>Dikarya</taxon>
        <taxon>Ascomycota</taxon>
        <taxon>Pezizomycotina</taxon>
        <taxon>Eurotiomycetes</taxon>
        <taxon>Eurotiomycetidae</taxon>
        <taxon>Eurotiales</taxon>
        <taxon>Aspergillaceae</taxon>
        <taxon>Monascus</taxon>
    </lineage>
</organism>
<evidence type="ECO:0000313" key="1">
    <source>
        <dbReference type="EMBL" id="TQB75787.1"/>
    </source>
</evidence>
<gene>
    <name evidence="1" type="ORF">MPDQ_001751</name>
</gene>
<sequence length="128" mass="14694">MANASIINNVRLIKDSDWKTWFAKVCTGASALQIWDIINPDYKLYTHQIRIPRTYTDVIRSPQTYAWKQAMDDQPRKTSMGLIERPTNNDINILTGKSMGNLRQPQIQGVDHEHTYSPVATDTAIKLY</sequence>
<dbReference type="AlphaFoldDB" id="A0A507R099"/>
<dbReference type="EMBL" id="VIFY01000015">
    <property type="protein sequence ID" value="TQB75787.1"/>
    <property type="molecule type" value="Genomic_DNA"/>
</dbReference>
<name>A0A507R099_MONPU</name>
<evidence type="ECO:0000313" key="2">
    <source>
        <dbReference type="Proteomes" id="UP000319663"/>
    </source>
</evidence>
<protein>
    <submittedName>
        <fullName evidence="1">Uncharacterized protein</fullName>
    </submittedName>
</protein>